<dbReference type="Proteomes" id="UP000634136">
    <property type="component" value="Unassembled WGS sequence"/>
</dbReference>
<dbReference type="AlphaFoldDB" id="A0A834T616"/>
<evidence type="ECO:0000256" key="3">
    <source>
        <dbReference type="ARBA" id="ARBA00022946"/>
    </source>
</evidence>
<dbReference type="OrthoDB" id="637682at2759"/>
<gene>
    <name evidence="4" type="ORF">G2W53_029665</name>
</gene>
<protein>
    <submittedName>
        <fullName evidence="4">Transcription termination factor MTERF15, mitochondrial-like</fullName>
    </submittedName>
</protein>
<dbReference type="GO" id="GO:0003676">
    <property type="term" value="F:nucleic acid binding"/>
    <property type="evidence" value="ECO:0007669"/>
    <property type="project" value="InterPro"/>
</dbReference>
<dbReference type="InterPro" id="IPR038538">
    <property type="entry name" value="MTERF_sf"/>
</dbReference>
<evidence type="ECO:0000256" key="2">
    <source>
        <dbReference type="ARBA" id="ARBA00022472"/>
    </source>
</evidence>
<dbReference type="FunFam" id="1.25.70.10:FF:000001">
    <property type="entry name" value="Mitochondrial transcription termination factor-like"/>
    <property type="match status" value="1"/>
</dbReference>
<dbReference type="EMBL" id="JAAIUW010000009">
    <property type="protein sequence ID" value="KAF7815696.1"/>
    <property type="molecule type" value="Genomic_DNA"/>
</dbReference>
<dbReference type="PANTHER" id="PTHR13068:SF133">
    <property type="entry name" value="MITOCHONDRIAL TRANSCRIPTION TERMINATION FACTOR FAMILY PROTEIN"/>
    <property type="match status" value="1"/>
</dbReference>
<dbReference type="GO" id="GO:0006353">
    <property type="term" value="P:DNA-templated transcription termination"/>
    <property type="evidence" value="ECO:0007669"/>
    <property type="project" value="UniProtKB-KW"/>
</dbReference>
<keyword evidence="5" id="KW-1185">Reference proteome</keyword>
<comment type="caution">
    <text evidence="4">The sequence shown here is derived from an EMBL/GenBank/DDBJ whole genome shotgun (WGS) entry which is preliminary data.</text>
</comment>
<evidence type="ECO:0000313" key="5">
    <source>
        <dbReference type="Proteomes" id="UP000634136"/>
    </source>
</evidence>
<name>A0A834T616_9FABA</name>
<keyword evidence="2" id="KW-0804">Transcription</keyword>
<dbReference type="SMART" id="SM00733">
    <property type="entry name" value="Mterf"/>
    <property type="match status" value="4"/>
</dbReference>
<accession>A0A834T616</accession>
<dbReference type="Gene3D" id="1.25.70.10">
    <property type="entry name" value="Transcription termination factor 3, mitochondrial"/>
    <property type="match status" value="2"/>
</dbReference>
<keyword evidence="3" id="KW-0809">Transit peptide</keyword>
<proteinExistence type="inferred from homology"/>
<sequence>MGQFDISKASKSIPVKRDKVSILIKVSKKPKIIRASSIRVKLPPSNLRQNVRDCTTCGLKLELTTQFRRSTLLGFLHPNASPLLKSFASLVPISQSDLPQQKQEGNESFPVSYLMNSCSLSAKDAIDVSKRVHFKDSKNPDLVLNLLRSYGFSQTHISKLVKYLPSTLLVNPERTLLPKLRFFRSIGISSSELPKLIITNPVLLNCSLENRIIPRFEALKSVLGPHEKLNVTSRRTGWKFLNKEVADIFPNIKLLRELGVPQSSITLFVTCFTSLAFTKHEKFVELVMFAKETGIQPCKATFIDALYVLSATKKSTWVSKMKAFERCGWSRDLALLVFKKYPRCMLRSEEKITSTLKFLMDEMHIRMEEIAKCPAVFGYGVKRRIIPRFSVVQFLKMKGLINTNPSFSSIVAISEKKFREKFVTKFQERVPQLLNIYKGVEERPLPEA</sequence>
<dbReference type="InterPro" id="IPR003690">
    <property type="entry name" value="MTERF"/>
</dbReference>
<reference evidence="4" key="1">
    <citation type="submission" date="2020-09" db="EMBL/GenBank/DDBJ databases">
        <title>Genome-Enabled Discovery of Anthraquinone Biosynthesis in Senna tora.</title>
        <authorList>
            <person name="Kang S.-H."/>
            <person name="Pandey R.P."/>
            <person name="Lee C.-M."/>
            <person name="Sim J.-S."/>
            <person name="Jeong J.-T."/>
            <person name="Choi B.-S."/>
            <person name="Jung M."/>
            <person name="Ginzburg D."/>
            <person name="Zhao K."/>
            <person name="Won S.Y."/>
            <person name="Oh T.-J."/>
            <person name="Yu Y."/>
            <person name="Kim N.-H."/>
            <person name="Lee O.R."/>
            <person name="Lee T.-H."/>
            <person name="Bashyal P."/>
            <person name="Kim T.-S."/>
            <person name="Lee W.-H."/>
            <person name="Kawkins C."/>
            <person name="Kim C.-K."/>
            <person name="Kim J.S."/>
            <person name="Ahn B.O."/>
            <person name="Rhee S.Y."/>
            <person name="Sohng J.K."/>
        </authorList>
    </citation>
    <scope>NUCLEOTIDE SEQUENCE</scope>
    <source>
        <tissue evidence="4">Leaf</tissue>
    </source>
</reference>
<dbReference type="Pfam" id="PF02536">
    <property type="entry name" value="mTERF"/>
    <property type="match status" value="1"/>
</dbReference>
<evidence type="ECO:0000256" key="1">
    <source>
        <dbReference type="ARBA" id="ARBA00007692"/>
    </source>
</evidence>
<keyword evidence="2" id="KW-0806">Transcription termination</keyword>
<comment type="similarity">
    <text evidence="1">Belongs to the mTERF family.</text>
</comment>
<evidence type="ECO:0000313" key="4">
    <source>
        <dbReference type="EMBL" id="KAF7815696.1"/>
    </source>
</evidence>
<organism evidence="4 5">
    <name type="scientific">Senna tora</name>
    <dbReference type="NCBI Taxonomy" id="362788"/>
    <lineage>
        <taxon>Eukaryota</taxon>
        <taxon>Viridiplantae</taxon>
        <taxon>Streptophyta</taxon>
        <taxon>Embryophyta</taxon>
        <taxon>Tracheophyta</taxon>
        <taxon>Spermatophyta</taxon>
        <taxon>Magnoliopsida</taxon>
        <taxon>eudicotyledons</taxon>
        <taxon>Gunneridae</taxon>
        <taxon>Pentapetalae</taxon>
        <taxon>rosids</taxon>
        <taxon>fabids</taxon>
        <taxon>Fabales</taxon>
        <taxon>Fabaceae</taxon>
        <taxon>Caesalpinioideae</taxon>
        <taxon>Cassia clade</taxon>
        <taxon>Senna</taxon>
    </lineage>
</organism>
<dbReference type="PANTHER" id="PTHR13068">
    <property type="entry name" value="CGI-12 PROTEIN-RELATED"/>
    <property type="match status" value="1"/>
</dbReference>
<keyword evidence="2" id="KW-0805">Transcription regulation</keyword>